<dbReference type="PANTHER" id="PTHR42926">
    <property type="match status" value="1"/>
</dbReference>
<dbReference type="Gene3D" id="3.40.50.300">
    <property type="entry name" value="P-loop containing nucleotide triphosphate hydrolases"/>
    <property type="match status" value="1"/>
</dbReference>
<gene>
    <name evidence="2" type="ORF">SLAVMIC_00091</name>
</gene>
<dbReference type="PANTHER" id="PTHR42926:SF1">
    <property type="entry name" value="CIRCADIAN CLOCK OSCILLATOR PROTEIN KAIC 1"/>
    <property type="match status" value="1"/>
</dbReference>
<dbReference type="InterPro" id="IPR007694">
    <property type="entry name" value="DNA_helicase_DnaB-like_C"/>
</dbReference>
<dbReference type="InterPro" id="IPR027417">
    <property type="entry name" value="P-loop_NTPase"/>
</dbReference>
<evidence type="ECO:0000313" key="2">
    <source>
        <dbReference type="EMBL" id="CAG7579783.1"/>
    </source>
</evidence>
<sequence length="448" mass="51097">MTITLERIFFAFILRNKNYFEVVLPHFFKNPDMEFVYRVIRQYMIEHSVGSDVPSPKQIAEMVFLEDTDKRISKDILRSMLKVELAEYDEDKFIKPKLTAWILINRVKGATSDIIDESRMLESVSDLDSAIECVNKIKVITDEATAINFDSDDDLGADFDDAEEHTQDHSQLKVKTGWETLDHVLGGGWDISTFNVIMGETNSGKSLWMQNFAVHSANAGYNVLYITLEMSVKKTLKRLGSMRLKVPIDKYDDLSNDTEFMKKRIANLHSQGTGNDLFESKTGKILTKFYPAGTATIQDFDVLLKKIKERKGLDINMVVVDYITLMAPVRGLGIESNLFLKGKHLAEGLRAIAAKYELTLVTGMQIAKDAWNSTDITLDKIPESKAIAETADTFFAIIRTEEMKRQNIYRLKMLKQRDGDFSKSQIKFDLNPKYLTIENDIFLDNAPM</sequence>
<dbReference type="Pfam" id="PF03796">
    <property type="entry name" value="DnaB_C"/>
    <property type="match status" value="1"/>
</dbReference>
<accession>A0A8D9CBH4</accession>
<keyword evidence="2" id="KW-0378">Hydrolase</keyword>
<dbReference type="SUPFAM" id="SSF52540">
    <property type="entry name" value="P-loop containing nucleoside triphosphate hydrolases"/>
    <property type="match status" value="1"/>
</dbReference>
<feature type="domain" description="SF4 helicase" evidence="1">
    <location>
        <begin position="167"/>
        <end position="444"/>
    </location>
</feature>
<dbReference type="GO" id="GO:0006260">
    <property type="term" value="P:DNA replication"/>
    <property type="evidence" value="ECO:0007669"/>
    <property type="project" value="InterPro"/>
</dbReference>
<dbReference type="PROSITE" id="PS51199">
    <property type="entry name" value="SF4_HELICASE"/>
    <property type="match status" value="1"/>
</dbReference>
<dbReference type="InterPro" id="IPR051347">
    <property type="entry name" value="Circadian_clock_KaiC-rel"/>
</dbReference>
<keyword evidence="2" id="KW-0547">Nucleotide-binding</keyword>
<protein>
    <submittedName>
        <fullName evidence="2">DNA primase-helicase subunit</fullName>
    </submittedName>
</protein>
<name>A0A8D9CBH4_9VIRU</name>
<dbReference type="GO" id="GO:0005524">
    <property type="term" value="F:ATP binding"/>
    <property type="evidence" value="ECO:0007669"/>
    <property type="project" value="InterPro"/>
</dbReference>
<reference evidence="2" key="1">
    <citation type="submission" date="2021-06" db="EMBL/GenBank/DDBJ databases">
        <authorList>
            <person name="Gannon L."/>
            <person name="Redgwell R T."/>
            <person name="Michniewski S."/>
            <person name="Harrison D C."/>
            <person name="Millard A."/>
        </authorList>
    </citation>
    <scope>NUCLEOTIDE SEQUENCE</scope>
</reference>
<dbReference type="EMBL" id="OU342829">
    <property type="protein sequence ID" value="CAG7579783.1"/>
    <property type="molecule type" value="Genomic_DNA"/>
</dbReference>
<evidence type="ECO:0000259" key="1">
    <source>
        <dbReference type="PROSITE" id="PS51199"/>
    </source>
</evidence>
<proteinExistence type="predicted"/>
<organism evidence="2">
    <name type="scientific">uncultured marine phage</name>
    <dbReference type="NCBI Taxonomy" id="707152"/>
    <lineage>
        <taxon>Viruses</taxon>
        <taxon>environmental samples</taxon>
    </lineage>
</organism>
<keyword evidence="2" id="KW-0347">Helicase</keyword>
<keyword evidence="2" id="KW-0067">ATP-binding</keyword>
<dbReference type="GO" id="GO:0003678">
    <property type="term" value="F:DNA helicase activity"/>
    <property type="evidence" value="ECO:0007669"/>
    <property type="project" value="InterPro"/>
</dbReference>